<gene>
    <name evidence="2" type="ORF">VQ03_28520</name>
</gene>
<dbReference type="PATRIC" id="fig|1187852.3.peg.4025"/>
<accession>A0A0J6S9J4</accession>
<protein>
    <submittedName>
        <fullName evidence="2">Uncharacterized protein</fullName>
    </submittedName>
</protein>
<dbReference type="EMBL" id="LABZ01000275">
    <property type="protein sequence ID" value="KMO30357.1"/>
    <property type="molecule type" value="Genomic_DNA"/>
</dbReference>
<name>A0A0J6S9J4_9HYPH</name>
<evidence type="ECO:0000313" key="3">
    <source>
        <dbReference type="Proteomes" id="UP000036449"/>
    </source>
</evidence>
<feature type="chain" id="PRO_5005281514" evidence="1">
    <location>
        <begin position="22"/>
        <end position="85"/>
    </location>
</feature>
<dbReference type="OrthoDB" id="8005097at2"/>
<sequence length="85" mass="8808">MSHRIVFATAFLAAATGSALAQPMHTIDVWGARIEVPNQGPGGLFGDRAPLSRDVATGATVLRVPAAGPLAHTAPARLDTRGRRP</sequence>
<keyword evidence="1" id="KW-0732">Signal</keyword>
<comment type="caution">
    <text evidence="2">The sequence shown here is derived from an EMBL/GenBank/DDBJ whole genome shotgun (WGS) entry which is preliminary data.</text>
</comment>
<organism evidence="2 3">
    <name type="scientific">Methylobacterium tarhaniae</name>
    <dbReference type="NCBI Taxonomy" id="1187852"/>
    <lineage>
        <taxon>Bacteria</taxon>
        <taxon>Pseudomonadati</taxon>
        <taxon>Pseudomonadota</taxon>
        <taxon>Alphaproteobacteria</taxon>
        <taxon>Hyphomicrobiales</taxon>
        <taxon>Methylobacteriaceae</taxon>
        <taxon>Methylobacterium</taxon>
    </lineage>
</organism>
<dbReference type="AlphaFoldDB" id="A0A0J6S9J4"/>
<dbReference type="RefSeq" id="WP_048454288.1">
    <property type="nucleotide sequence ID" value="NZ_LABZ01000275.1"/>
</dbReference>
<proteinExistence type="predicted"/>
<keyword evidence="3" id="KW-1185">Reference proteome</keyword>
<evidence type="ECO:0000256" key="1">
    <source>
        <dbReference type="SAM" id="SignalP"/>
    </source>
</evidence>
<evidence type="ECO:0000313" key="2">
    <source>
        <dbReference type="EMBL" id="KMO30357.1"/>
    </source>
</evidence>
<reference evidence="2 3" key="1">
    <citation type="submission" date="2015-03" db="EMBL/GenBank/DDBJ databases">
        <title>Genome sequencing of Methylobacterium tarhaniae DSM 25844.</title>
        <authorList>
            <person name="Chaudhry V."/>
            <person name="Patil P.B."/>
        </authorList>
    </citation>
    <scope>NUCLEOTIDE SEQUENCE [LARGE SCALE GENOMIC DNA]</scope>
    <source>
        <strain evidence="2 3">DSM 25844</strain>
    </source>
</reference>
<feature type="signal peptide" evidence="1">
    <location>
        <begin position="1"/>
        <end position="21"/>
    </location>
</feature>
<dbReference type="Proteomes" id="UP000036449">
    <property type="component" value="Unassembled WGS sequence"/>
</dbReference>